<dbReference type="Proteomes" id="UP000272025">
    <property type="component" value="Unassembled WGS sequence"/>
</dbReference>
<evidence type="ECO:0000313" key="3">
    <source>
        <dbReference type="Proteomes" id="UP000272025"/>
    </source>
</evidence>
<proteinExistence type="predicted"/>
<protein>
    <submittedName>
        <fullName evidence="2">Uncharacterized protein</fullName>
    </submittedName>
</protein>
<sequence>MVTAASLAMARLLHAPAPMTLSLPRPSLAQQLGLVTAGYVWRPHGNGKLHRHAHPQLKPVRKRTKVNR</sequence>
<accession>A0A3N2PNW7</accession>
<reference evidence="2 3" key="1">
    <citation type="journal article" date="2018" name="Mol. Ecol.">
        <title>The obligate alkalophilic soda-lake fungus Sodiomyces alkalinus has shifted to a protein diet.</title>
        <authorList>
            <person name="Grum-Grzhimaylo A.A."/>
            <person name="Falkoski D.L."/>
            <person name="van den Heuvel J."/>
            <person name="Valero-Jimenez C.A."/>
            <person name="Min B."/>
            <person name="Choi I.G."/>
            <person name="Lipzen A."/>
            <person name="Daum C.G."/>
            <person name="Aanen D.K."/>
            <person name="Tsang A."/>
            <person name="Henrissat B."/>
            <person name="Bilanenko E.N."/>
            <person name="de Vries R.P."/>
            <person name="van Kan J.A.L."/>
            <person name="Grigoriev I.V."/>
            <person name="Debets A.J.M."/>
        </authorList>
    </citation>
    <scope>NUCLEOTIDE SEQUENCE [LARGE SCALE GENOMIC DNA]</scope>
    <source>
        <strain evidence="2 3">F11</strain>
    </source>
</reference>
<dbReference type="GeneID" id="39582899"/>
<feature type="compositionally biased region" description="Basic residues" evidence="1">
    <location>
        <begin position="45"/>
        <end position="68"/>
    </location>
</feature>
<dbReference type="RefSeq" id="XP_028464023.1">
    <property type="nucleotide sequence ID" value="XM_028614421.1"/>
</dbReference>
<feature type="region of interest" description="Disordered" evidence="1">
    <location>
        <begin position="44"/>
        <end position="68"/>
    </location>
</feature>
<keyword evidence="3" id="KW-1185">Reference proteome</keyword>
<dbReference type="EMBL" id="ML119059">
    <property type="protein sequence ID" value="ROT36217.1"/>
    <property type="molecule type" value="Genomic_DNA"/>
</dbReference>
<evidence type="ECO:0000256" key="1">
    <source>
        <dbReference type="SAM" id="MobiDB-lite"/>
    </source>
</evidence>
<dbReference type="AlphaFoldDB" id="A0A3N2PNW7"/>
<gene>
    <name evidence="2" type="ORF">SODALDRAFT_361989</name>
</gene>
<name>A0A3N2PNW7_SODAK</name>
<evidence type="ECO:0000313" key="2">
    <source>
        <dbReference type="EMBL" id="ROT36217.1"/>
    </source>
</evidence>
<organism evidence="2 3">
    <name type="scientific">Sodiomyces alkalinus (strain CBS 110278 / VKM F-3762 / F11)</name>
    <name type="common">Alkaliphilic filamentous fungus</name>
    <dbReference type="NCBI Taxonomy" id="1314773"/>
    <lineage>
        <taxon>Eukaryota</taxon>
        <taxon>Fungi</taxon>
        <taxon>Dikarya</taxon>
        <taxon>Ascomycota</taxon>
        <taxon>Pezizomycotina</taxon>
        <taxon>Sordariomycetes</taxon>
        <taxon>Hypocreomycetidae</taxon>
        <taxon>Glomerellales</taxon>
        <taxon>Plectosphaerellaceae</taxon>
        <taxon>Sodiomyces</taxon>
    </lineage>
</organism>